<evidence type="ECO:0000256" key="4">
    <source>
        <dbReference type="ARBA" id="ARBA00021268"/>
    </source>
</evidence>
<dbReference type="InterPro" id="IPR016181">
    <property type="entry name" value="Acyl_CoA_acyltransferase"/>
</dbReference>
<dbReference type="PANTHER" id="PTHR12046">
    <property type="entry name" value="HISTONE ACETYLTRANSFERASE TYPE B CATALYTIC SUBUNIT"/>
    <property type="match status" value="1"/>
</dbReference>
<organism evidence="16">
    <name type="scientific">Corethrella appendiculata</name>
    <dbReference type="NCBI Taxonomy" id="1370023"/>
    <lineage>
        <taxon>Eukaryota</taxon>
        <taxon>Metazoa</taxon>
        <taxon>Ecdysozoa</taxon>
        <taxon>Arthropoda</taxon>
        <taxon>Hexapoda</taxon>
        <taxon>Insecta</taxon>
        <taxon>Pterygota</taxon>
        <taxon>Neoptera</taxon>
        <taxon>Endopterygota</taxon>
        <taxon>Diptera</taxon>
        <taxon>Nematocera</taxon>
        <taxon>Culicoidea</taxon>
        <taxon>Chaoboridae</taxon>
        <taxon>Corethrella</taxon>
    </lineage>
</organism>
<dbReference type="InterPro" id="IPR017380">
    <property type="entry name" value="Hist_AcTrfase_B-typ_cat-su"/>
</dbReference>
<sequence>MAQISSLQNFISDSLDSTHFKLIRKREDVDNNEISFHPEMAHQIFGENESIFGYRDLKVDIFYSAGPLDMYYKVNYSKRVDDLETEGIKADNIDEAISELVSDGCYYTNLEEFLNVCEKKSADFKPFGEKVDEFETTINSATPRHFEVYVCDMNAPGFLKFHARLESFSFWFIDAFSRLEHDPLWLYFVIYEKYQTSDNDTRYATVGYCTVYQYYSYPQNIRPRISQILILPPFQKLGIASRLIEKTLYDYFVPKENVTDITYEEPTDILQHIRSVIDTKRCRTLPSFAPDNLLKGFSKDMLKEAKAKFKITPKQVRVCYEILRFSITNLNNAKDYRDYRIEVKKRLNLNYSKHRRDLKKAEKRGVDVKTAMHGLPSIQERIAQLDAEYKEVEKVYHQVLRKVKL</sequence>
<evidence type="ECO:0000313" key="16">
    <source>
        <dbReference type="EMBL" id="JAB57069.1"/>
    </source>
</evidence>
<dbReference type="Pfam" id="PF10394">
    <property type="entry name" value="Hat1_N"/>
    <property type="match status" value="1"/>
</dbReference>
<evidence type="ECO:0000259" key="14">
    <source>
        <dbReference type="Pfam" id="PF10394"/>
    </source>
</evidence>
<dbReference type="CDD" id="cd04301">
    <property type="entry name" value="NAT_SF"/>
    <property type="match status" value="1"/>
</dbReference>
<feature type="region of interest" description="Interaction with histone H4 N-terminus" evidence="11">
    <location>
        <begin position="212"/>
        <end position="214"/>
    </location>
</feature>
<comment type="subcellular location">
    <subcellularLocation>
        <location evidence="1">Nucleus</location>
    </subcellularLocation>
</comment>
<feature type="domain" description="Histone acetyl transferase HAT1 N-terminal" evidence="14">
    <location>
        <begin position="11"/>
        <end position="174"/>
    </location>
</feature>
<feature type="region of interest" description="Interaction with histone H4 N-terminus" evidence="11">
    <location>
        <begin position="47"/>
        <end position="49"/>
    </location>
</feature>
<accession>U5EWV2</accession>
<dbReference type="GO" id="GO:0031509">
    <property type="term" value="P:subtelomeric heterochromatin formation"/>
    <property type="evidence" value="ECO:0007669"/>
    <property type="project" value="InterPro"/>
</dbReference>
<proteinExistence type="evidence at transcript level"/>
<evidence type="ECO:0000256" key="7">
    <source>
        <dbReference type="ARBA" id="ARBA00023315"/>
    </source>
</evidence>
<reference evidence="16" key="1">
    <citation type="journal article" date="2014" name="Insect Biochem. Mol. Biol.">
        <title>An insight into the sialome of the frog biting fly, Corethrella appendiculata.</title>
        <authorList>
            <person name="Ribeiro J.M.C."/>
            <person name="Chagas A.C."/>
            <person name="Pham V.M."/>
            <person name="Lounibos L.P."/>
            <person name="Calvo E."/>
        </authorList>
    </citation>
    <scope>NUCLEOTIDE SEQUENCE</scope>
    <source>
        <tissue evidence="16">Salivary glands</tissue>
    </source>
</reference>
<dbReference type="GO" id="GO:0042393">
    <property type="term" value="F:histone binding"/>
    <property type="evidence" value="ECO:0007669"/>
    <property type="project" value="InterPro"/>
</dbReference>
<feature type="active site" description="Proton donor/acceptor" evidence="10">
    <location>
        <position position="264"/>
    </location>
</feature>
<dbReference type="InterPro" id="IPR037113">
    <property type="entry name" value="Hat1_N_sf"/>
</dbReference>
<dbReference type="InterPro" id="IPR019467">
    <property type="entry name" value="Hat1_N"/>
</dbReference>
<comment type="catalytic activity">
    <reaction evidence="8 9">
        <text>L-lysyl-[protein] + acetyl-CoA = N(6)-acetyl-L-lysyl-[protein] + CoA + H(+)</text>
        <dbReference type="Rhea" id="RHEA:45948"/>
        <dbReference type="Rhea" id="RHEA-COMP:9752"/>
        <dbReference type="Rhea" id="RHEA-COMP:10731"/>
        <dbReference type="ChEBI" id="CHEBI:15378"/>
        <dbReference type="ChEBI" id="CHEBI:29969"/>
        <dbReference type="ChEBI" id="CHEBI:57287"/>
        <dbReference type="ChEBI" id="CHEBI:57288"/>
        <dbReference type="ChEBI" id="CHEBI:61930"/>
        <dbReference type="EC" id="2.3.1.48"/>
    </reaction>
</comment>
<evidence type="ECO:0000256" key="5">
    <source>
        <dbReference type="ARBA" id="ARBA00022679"/>
    </source>
</evidence>
<evidence type="ECO:0000256" key="9">
    <source>
        <dbReference type="PIRNR" id="PIRNR038084"/>
    </source>
</evidence>
<dbReference type="InterPro" id="IPR048776">
    <property type="entry name" value="HAT1_C"/>
</dbReference>
<dbReference type="PIRSF" id="PIRSF038084">
    <property type="entry name" value="HAT-B_cat"/>
    <property type="match status" value="1"/>
</dbReference>
<evidence type="ECO:0000256" key="12">
    <source>
        <dbReference type="PIRSR" id="PIRSR038084-3"/>
    </source>
</evidence>
<feature type="domain" description="Histone acetyltransferase type B catalytic subunit C-terminal" evidence="15">
    <location>
        <begin position="274"/>
        <end position="325"/>
    </location>
</feature>
<evidence type="ECO:0000256" key="8">
    <source>
        <dbReference type="ARBA" id="ARBA00048017"/>
    </source>
</evidence>
<dbReference type="AlphaFoldDB" id="U5EWV2"/>
<evidence type="ECO:0000256" key="2">
    <source>
        <dbReference type="ARBA" id="ARBA00010543"/>
    </source>
</evidence>
<protein>
    <recommendedName>
        <fullName evidence="4 9">Histone acetyltransferase type B catalytic subunit</fullName>
        <ecNumber evidence="3 9">2.3.1.48</ecNumber>
    </recommendedName>
</protein>
<feature type="binding site" evidence="11">
    <location>
        <begin position="235"/>
        <end position="241"/>
    </location>
    <ligand>
        <name>acetyl-CoA</name>
        <dbReference type="ChEBI" id="CHEBI:57288"/>
    </ligand>
</feature>
<evidence type="ECO:0000256" key="6">
    <source>
        <dbReference type="ARBA" id="ARBA00023242"/>
    </source>
</evidence>
<evidence type="ECO:0000256" key="10">
    <source>
        <dbReference type="PIRSR" id="PIRSR038084-1"/>
    </source>
</evidence>
<keyword evidence="5 9" id="KW-0808">Transferase</keyword>
<dbReference type="SUPFAM" id="SSF55729">
    <property type="entry name" value="Acyl-CoA N-acyltransferases (Nat)"/>
    <property type="match status" value="1"/>
</dbReference>
<evidence type="ECO:0000259" key="15">
    <source>
        <dbReference type="Pfam" id="PF21183"/>
    </source>
</evidence>
<evidence type="ECO:0000256" key="13">
    <source>
        <dbReference type="SAM" id="Coils"/>
    </source>
</evidence>
<keyword evidence="6" id="KW-0539">Nucleus</keyword>
<comment type="similarity">
    <text evidence="2 9">Belongs to the HAT1 family.</text>
</comment>
<dbReference type="EC" id="2.3.1.48" evidence="3 9"/>
<evidence type="ECO:0000256" key="1">
    <source>
        <dbReference type="ARBA" id="ARBA00004123"/>
    </source>
</evidence>
<evidence type="ECO:0000256" key="11">
    <source>
        <dbReference type="PIRSR" id="PIRSR038084-2"/>
    </source>
</evidence>
<dbReference type="Gene3D" id="1.10.10.390">
    <property type="match status" value="1"/>
</dbReference>
<keyword evidence="13" id="KW-0175">Coiled coil</keyword>
<dbReference type="Gene3D" id="3.40.630.30">
    <property type="match status" value="1"/>
</dbReference>
<dbReference type="GO" id="GO:0000781">
    <property type="term" value="C:chromosome, telomeric region"/>
    <property type="evidence" value="ECO:0007669"/>
    <property type="project" value="GOC"/>
</dbReference>
<evidence type="ECO:0000256" key="3">
    <source>
        <dbReference type="ARBA" id="ARBA00013184"/>
    </source>
</evidence>
<feature type="coiled-coil region" evidence="13">
    <location>
        <begin position="344"/>
        <end position="402"/>
    </location>
</feature>
<dbReference type="GO" id="GO:0004402">
    <property type="term" value="F:histone acetyltransferase activity"/>
    <property type="evidence" value="ECO:0007669"/>
    <property type="project" value="UniProtKB-UniRule"/>
</dbReference>
<dbReference type="InterPro" id="IPR013523">
    <property type="entry name" value="Hist_AcTrfase_HAT1_C"/>
</dbReference>
<feature type="site" description="Interaction with histone H4 N-terminus" evidence="12">
    <location>
        <position position="185"/>
    </location>
</feature>
<dbReference type="EMBL" id="GANO01002802">
    <property type="protein sequence ID" value="JAB57069.1"/>
    <property type="molecule type" value="mRNA"/>
</dbReference>
<dbReference type="Pfam" id="PF21183">
    <property type="entry name" value="HAT1_C"/>
    <property type="match status" value="1"/>
</dbReference>
<dbReference type="GO" id="GO:0005634">
    <property type="term" value="C:nucleus"/>
    <property type="evidence" value="ECO:0007669"/>
    <property type="project" value="UniProtKB-SubCell"/>
</dbReference>
<name>U5EWV2_9DIPT</name>
<keyword evidence="7 9" id="KW-0012">Acyltransferase</keyword>
<dbReference type="Gene3D" id="3.90.360.10">
    <property type="entry name" value="Histone acetyl transferase 1 (HAT1), N-terminal domain"/>
    <property type="match status" value="1"/>
</dbReference>